<dbReference type="Gene3D" id="3.40.1360.10">
    <property type="match status" value="1"/>
</dbReference>
<evidence type="ECO:0000256" key="1">
    <source>
        <dbReference type="ARBA" id="ARBA00022723"/>
    </source>
</evidence>
<dbReference type="Proteomes" id="UP001057522">
    <property type="component" value="Unassembled WGS sequence"/>
</dbReference>
<evidence type="ECO:0000256" key="7">
    <source>
        <dbReference type="HAMAP-Rule" id="MF_00017"/>
    </source>
</evidence>
<comment type="function">
    <text evidence="7">May play a role in DNA repair. It seems to be involved in an RecBC-independent recombinational process of DNA repair. It may act with RecF and RecO.</text>
</comment>
<evidence type="ECO:0000256" key="3">
    <source>
        <dbReference type="ARBA" id="ARBA00022771"/>
    </source>
</evidence>
<dbReference type="InterPro" id="IPR015967">
    <property type="entry name" value="Rcmb_RecR_Znf"/>
</dbReference>
<comment type="caution">
    <text evidence="9">The sequence shown here is derived from an EMBL/GenBank/DDBJ whole genome shotgun (WGS) entry which is preliminary data.</text>
</comment>
<dbReference type="InterPro" id="IPR006171">
    <property type="entry name" value="TOPRIM_dom"/>
</dbReference>
<protein>
    <recommendedName>
        <fullName evidence="7">Recombination protein RecR</fullName>
    </recommendedName>
</protein>
<evidence type="ECO:0000256" key="4">
    <source>
        <dbReference type="ARBA" id="ARBA00022833"/>
    </source>
</evidence>
<dbReference type="EMBL" id="JAMOKX010000002">
    <property type="protein sequence ID" value="MCL9819052.1"/>
    <property type="molecule type" value="Genomic_DNA"/>
</dbReference>
<evidence type="ECO:0000313" key="10">
    <source>
        <dbReference type="Proteomes" id="UP001057522"/>
    </source>
</evidence>
<evidence type="ECO:0000256" key="5">
    <source>
        <dbReference type="ARBA" id="ARBA00023172"/>
    </source>
</evidence>
<dbReference type="InterPro" id="IPR023627">
    <property type="entry name" value="Rcmb_RecR"/>
</dbReference>
<keyword evidence="5 7" id="KW-0233">DNA recombination</keyword>
<keyword evidence="4 7" id="KW-0862">Zinc</keyword>
<dbReference type="NCBIfam" id="TIGR00615">
    <property type="entry name" value="recR"/>
    <property type="match status" value="1"/>
</dbReference>
<name>A0ABT0TT01_9HELI</name>
<evidence type="ECO:0000259" key="8">
    <source>
        <dbReference type="PROSITE" id="PS50880"/>
    </source>
</evidence>
<dbReference type="HAMAP" id="MF_00017">
    <property type="entry name" value="RecR"/>
    <property type="match status" value="1"/>
</dbReference>
<feature type="zinc finger region" description="C4-type" evidence="7">
    <location>
        <begin position="58"/>
        <end position="73"/>
    </location>
</feature>
<dbReference type="Pfam" id="PF21176">
    <property type="entry name" value="RecR_HhH"/>
    <property type="match status" value="1"/>
</dbReference>
<reference evidence="9" key="1">
    <citation type="submission" date="2022-06" db="EMBL/GenBank/DDBJ databases">
        <title>Helicobacter colisuis sp. nov.</title>
        <authorList>
            <person name="Papic B."/>
            <person name="Gruntar I."/>
        </authorList>
    </citation>
    <scope>NUCLEOTIDE SEQUENCE</scope>
    <source>
        <strain evidence="9">11154-15</strain>
    </source>
</reference>
<organism evidence="9 10">
    <name type="scientific">Helicobacter colisuis</name>
    <dbReference type="NCBI Taxonomy" id="2949739"/>
    <lineage>
        <taxon>Bacteria</taxon>
        <taxon>Pseudomonadati</taxon>
        <taxon>Campylobacterota</taxon>
        <taxon>Epsilonproteobacteria</taxon>
        <taxon>Campylobacterales</taxon>
        <taxon>Helicobacteraceae</taxon>
        <taxon>Helicobacter</taxon>
    </lineage>
</organism>
<accession>A0ABT0TT01</accession>
<comment type="similarity">
    <text evidence="7">Belongs to the RecR family.</text>
</comment>
<dbReference type="PANTHER" id="PTHR30446">
    <property type="entry name" value="RECOMBINATION PROTEIN RECR"/>
    <property type="match status" value="1"/>
</dbReference>
<gene>
    <name evidence="7 9" type="primary">recR</name>
    <name evidence="9" type="ORF">NCR95_02545</name>
</gene>
<sequence>MKSLPESFAKLVESLEKLPSIGKKSAMRLAYFLAFEDKFSALQIAHNIEHCMQELRICEECFGISKESVCEICSNAMRNNGELCILTNPKEIFLLEESGEFHGKYFVITSLESLNIKFLENKIIRDKVREIIFALSPSLNSDSLMLYLEDKLSHLDLQFTKIAQGVPTGVSLENIDQLSIIRALQSRVKI</sequence>
<dbReference type="PROSITE" id="PS50880">
    <property type="entry name" value="TOPRIM"/>
    <property type="match status" value="1"/>
</dbReference>
<dbReference type="PROSITE" id="PS01300">
    <property type="entry name" value="RECR"/>
    <property type="match status" value="1"/>
</dbReference>
<evidence type="ECO:0000313" key="9">
    <source>
        <dbReference type="EMBL" id="MCL9819052.1"/>
    </source>
</evidence>
<evidence type="ECO:0000256" key="6">
    <source>
        <dbReference type="ARBA" id="ARBA00023204"/>
    </source>
</evidence>
<evidence type="ECO:0000256" key="2">
    <source>
        <dbReference type="ARBA" id="ARBA00022763"/>
    </source>
</evidence>
<dbReference type="PANTHER" id="PTHR30446:SF0">
    <property type="entry name" value="RECOMBINATION PROTEIN RECR"/>
    <property type="match status" value="1"/>
</dbReference>
<proteinExistence type="inferred from homology"/>
<dbReference type="SUPFAM" id="SSF111304">
    <property type="entry name" value="Recombination protein RecR"/>
    <property type="match status" value="1"/>
</dbReference>
<keyword evidence="10" id="KW-1185">Reference proteome</keyword>
<keyword evidence="6 7" id="KW-0234">DNA repair</keyword>
<dbReference type="Gene3D" id="1.10.8.420">
    <property type="entry name" value="RecR Domain 1"/>
    <property type="match status" value="1"/>
</dbReference>
<dbReference type="RefSeq" id="WP_242099176.1">
    <property type="nucleotide sequence ID" value="NZ_JAMOKV010000002.1"/>
</dbReference>
<feature type="domain" description="Toprim" evidence="8">
    <location>
        <begin position="81"/>
        <end position="167"/>
    </location>
</feature>
<keyword evidence="1 7" id="KW-0479">Metal-binding</keyword>
<dbReference type="InterPro" id="IPR000093">
    <property type="entry name" value="DNA_Rcmb_RecR"/>
</dbReference>
<keyword evidence="3 7" id="KW-0863">Zinc-finger</keyword>
<keyword evidence="2 7" id="KW-0227">DNA damage</keyword>